<keyword evidence="5" id="KW-0784">Thiamine biosynthesis</keyword>
<evidence type="ECO:0000313" key="7">
    <source>
        <dbReference type="EMBL" id="MFB9775069.1"/>
    </source>
</evidence>
<dbReference type="InterPro" id="IPR029056">
    <property type="entry name" value="Ribokinase-like"/>
</dbReference>
<dbReference type="Gene3D" id="3.40.1190.20">
    <property type="match status" value="1"/>
</dbReference>
<dbReference type="InterPro" id="IPR004399">
    <property type="entry name" value="HMP/HMP-P_kinase_dom"/>
</dbReference>
<dbReference type="EMBL" id="JBHMAU010000017">
    <property type="protein sequence ID" value="MFB9775069.1"/>
    <property type="molecule type" value="Genomic_DNA"/>
</dbReference>
<dbReference type="Proteomes" id="UP001589707">
    <property type="component" value="Unassembled WGS sequence"/>
</dbReference>
<keyword evidence="7" id="KW-0418">Kinase</keyword>
<dbReference type="EC" id="2.7.4.7" evidence="7"/>
<dbReference type="Pfam" id="PF08543">
    <property type="entry name" value="Phos_pyr_kin"/>
    <property type="match status" value="1"/>
</dbReference>
<dbReference type="PANTHER" id="PTHR20858">
    <property type="entry name" value="PHOSPHOMETHYLPYRIMIDINE KINASE"/>
    <property type="match status" value="1"/>
</dbReference>
<dbReference type="NCBIfam" id="TIGR00097">
    <property type="entry name" value="HMP-P_kinase"/>
    <property type="match status" value="1"/>
</dbReference>
<feature type="domain" description="Pyridoxamine kinase/Phosphomethylpyrimidine kinase" evidence="6">
    <location>
        <begin position="13"/>
        <end position="257"/>
    </location>
</feature>
<evidence type="ECO:0000256" key="2">
    <source>
        <dbReference type="ARBA" id="ARBA00000565"/>
    </source>
</evidence>
<evidence type="ECO:0000256" key="1">
    <source>
        <dbReference type="ARBA" id="ARBA00000151"/>
    </source>
</evidence>
<dbReference type="GO" id="GO:0008902">
    <property type="term" value="F:hydroxymethylpyrimidine kinase activity"/>
    <property type="evidence" value="ECO:0007669"/>
    <property type="project" value="UniProtKB-EC"/>
</dbReference>
<dbReference type="InterPro" id="IPR013749">
    <property type="entry name" value="PM/HMP-P_kinase-1"/>
</dbReference>
<dbReference type="RefSeq" id="WP_376837875.1">
    <property type="nucleotide sequence ID" value="NZ_JBHMAU010000017.1"/>
</dbReference>
<dbReference type="EC" id="2.7.1.49" evidence="7"/>
<dbReference type="GO" id="GO:0008972">
    <property type="term" value="F:phosphomethylpyrimidine kinase activity"/>
    <property type="evidence" value="ECO:0007669"/>
    <property type="project" value="UniProtKB-EC"/>
</dbReference>
<organism evidence="7 8">
    <name type="scientific">Brevibacterium otitidis</name>
    <dbReference type="NCBI Taxonomy" id="53364"/>
    <lineage>
        <taxon>Bacteria</taxon>
        <taxon>Bacillati</taxon>
        <taxon>Actinomycetota</taxon>
        <taxon>Actinomycetes</taxon>
        <taxon>Micrococcales</taxon>
        <taxon>Brevibacteriaceae</taxon>
        <taxon>Brevibacterium</taxon>
    </lineage>
</organism>
<comment type="catalytic activity">
    <reaction evidence="1">
        <text>4-amino-5-hydroxymethyl-2-methylpyrimidine + ATP = 4-amino-2-methyl-5-(phosphooxymethyl)pyrimidine + ADP + H(+)</text>
        <dbReference type="Rhea" id="RHEA:23096"/>
        <dbReference type="ChEBI" id="CHEBI:15378"/>
        <dbReference type="ChEBI" id="CHEBI:16892"/>
        <dbReference type="ChEBI" id="CHEBI:30616"/>
        <dbReference type="ChEBI" id="CHEBI:58354"/>
        <dbReference type="ChEBI" id="CHEBI:456216"/>
        <dbReference type="EC" id="2.7.1.49"/>
    </reaction>
</comment>
<dbReference type="SUPFAM" id="SSF53613">
    <property type="entry name" value="Ribokinase-like"/>
    <property type="match status" value="1"/>
</dbReference>
<reference evidence="7 8" key="1">
    <citation type="submission" date="2024-09" db="EMBL/GenBank/DDBJ databases">
        <authorList>
            <person name="Sun Q."/>
            <person name="Mori K."/>
        </authorList>
    </citation>
    <scope>NUCLEOTIDE SEQUENCE [LARGE SCALE GENOMIC DNA]</scope>
    <source>
        <strain evidence="7 8">JCM 11683</strain>
    </source>
</reference>
<keyword evidence="8" id="KW-1185">Reference proteome</keyword>
<keyword evidence="7" id="KW-0808">Transferase</keyword>
<comment type="caution">
    <text evidence="7">The sequence shown here is derived from an EMBL/GenBank/DDBJ whole genome shotgun (WGS) entry which is preliminary data.</text>
</comment>
<evidence type="ECO:0000256" key="5">
    <source>
        <dbReference type="ARBA" id="ARBA00022977"/>
    </source>
</evidence>
<accession>A0ABV5WZC6</accession>
<name>A0ABV5WZC6_9MICO</name>
<evidence type="ECO:0000256" key="4">
    <source>
        <dbReference type="ARBA" id="ARBA00004769"/>
    </source>
</evidence>
<comment type="catalytic activity">
    <reaction evidence="2">
        <text>4-amino-2-methyl-5-(phosphooxymethyl)pyrimidine + ATP = 4-amino-2-methyl-5-(diphosphooxymethyl)pyrimidine + ADP</text>
        <dbReference type="Rhea" id="RHEA:19893"/>
        <dbReference type="ChEBI" id="CHEBI:30616"/>
        <dbReference type="ChEBI" id="CHEBI:57841"/>
        <dbReference type="ChEBI" id="CHEBI:58354"/>
        <dbReference type="ChEBI" id="CHEBI:456216"/>
        <dbReference type="EC" id="2.7.4.7"/>
    </reaction>
</comment>
<gene>
    <name evidence="7" type="primary">thiD</name>
    <name evidence="7" type="ORF">ACFFN1_01320</name>
</gene>
<evidence type="ECO:0000256" key="3">
    <source>
        <dbReference type="ARBA" id="ARBA00003848"/>
    </source>
</evidence>
<evidence type="ECO:0000259" key="6">
    <source>
        <dbReference type="Pfam" id="PF08543"/>
    </source>
</evidence>
<sequence>MTIHIVLSIAGTDPTGGAGVQADLKAFTAIGAYGVTAAAAVVAQNTCGVRSFVPLDPSFVGKQIDAVFDDVHVDAVKIGIVANAANTEVVADRLRQHEAENIVLGNGTKSGDHLLDTDAVAAVRDTLVPLATIITPNLPEAAVPLDTKEATTWQQMHDQGTRLRSLGSPWVLLRADTSRTRRPTSTICGPEGARAFTAARVKTLNDHGTGCTLSSAIASLLPNHSAQDSARQAERYLHDALIASDLLDVGHGHGPVHHFHQLCPRE</sequence>
<dbReference type="CDD" id="cd01169">
    <property type="entry name" value="HMPP_kinase"/>
    <property type="match status" value="1"/>
</dbReference>
<comment type="function">
    <text evidence="3">Catalyzes the phosphorylation of hydroxymethylpyrimidine phosphate (HMP-P) to HMP-PP, and of HMP to HMP-P.</text>
</comment>
<comment type="pathway">
    <text evidence="4">Cofactor biosynthesis; thiamine diphosphate biosynthesis; 4-amino-2-methyl-5-diphosphomethylpyrimidine from 5-amino-1-(5-phospho-D-ribosyl)imidazole: step 3/3.</text>
</comment>
<evidence type="ECO:0000313" key="8">
    <source>
        <dbReference type="Proteomes" id="UP001589707"/>
    </source>
</evidence>
<dbReference type="PANTHER" id="PTHR20858:SF17">
    <property type="entry name" value="HYDROXYMETHYLPYRIMIDINE_PHOSPHOMETHYLPYRIMIDINE KINASE THI20-RELATED"/>
    <property type="match status" value="1"/>
</dbReference>
<proteinExistence type="predicted"/>
<protein>
    <submittedName>
        <fullName evidence="7">Bifunctional hydroxymethylpyrimidine kinase/phosphomethylpyrimidine kinase</fullName>
        <ecNumber evidence="7">2.7.1.49</ecNumber>
        <ecNumber evidence="7">2.7.4.7</ecNumber>
    </submittedName>
</protein>